<evidence type="ECO:0000313" key="3">
    <source>
        <dbReference type="Proteomes" id="UP000306912"/>
    </source>
</evidence>
<dbReference type="Proteomes" id="UP000306912">
    <property type="component" value="Unassembled WGS sequence"/>
</dbReference>
<proteinExistence type="predicted"/>
<feature type="domain" description="Integrase catalytic" evidence="1">
    <location>
        <begin position="2"/>
        <end position="51"/>
    </location>
</feature>
<comment type="caution">
    <text evidence="2">The sequence shown here is derived from an EMBL/GenBank/DDBJ whole genome shotgun (WGS) entry which is preliminary data.</text>
</comment>
<dbReference type="SUPFAM" id="SSF53098">
    <property type="entry name" value="Ribonuclease H-like"/>
    <property type="match status" value="1"/>
</dbReference>
<keyword evidence="3" id="KW-1185">Reference proteome</keyword>
<protein>
    <submittedName>
        <fullName evidence="2">Transposase</fullName>
    </submittedName>
</protein>
<gene>
    <name evidence="2" type="ORF">FEZ08_11910</name>
</gene>
<evidence type="ECO:0000259" key="1">
    <source>
        <dbReference type="Pfam" id="PF13333"/>
    </source>
</evidence>
<reference evidence="2 3" key="1">
    <citation type="submission" date="2019-05" db="EMBL/GenBank/DDBJ databases">
        <title>Culicoidintestinum kansasii gen. nov., sp. nov. from the gastrointestinal tract of the biting midge, Culicoides sonorensis.</title>
        <authorList>
            <person name="Neupane S."/>
            <person name="Ghosh A."/>
            <person name="Gunther S."/>
            <person name="Martin K."/>
            <person name="Zurek L."/>
        </authorList>
    </citation>
    <scope>NUCLEOTIDE SEQUENCE [LARGE SCALE GENOMIC DNA]</scope>
    <source>
        <strain evidence="2 3">CS-1</strain>
    </source>
</reference>
<dbReference type="InterPro" id="IPR012337">
    <property type="entry name" value="RNaseH-like_sf"/>
</dbReference>
<accession>A0A5R8Q6K5</accession>
<dbReference type="GO" id="GO:0015074">
    <property type="term" value="P:DNA integration"/>
    <property type="evidence" value="ECO:0007669"/>
    <property type="project" value="InterPro"/>
</dbReference>
<dbReference type="AlphaFoldDB" id="A0A5R8Q6K5"/>
<sequence length="52" mass="6421">MVKTEFIHHRWFNSLEHLQSELAGYIFWFNHKRIHSSLQYLSLVQFKQQCLT</sequence>
<evidence type="ECO:0000313" key="2">
    <source>
        <dbReference type="EMBL" id="TLG70292.1"/>
    </source>
</evidence>
<dbReference type="OrthoDB" id="9781005at2"/>
<dbReference type="InterPro" id="IPR001584">
    <property type="entry name" value="Integrase_cat-core"/>
</dbReference>
<dbReference type="EMBL" id="VBWP01000019">
    <property type="protein sequence ID" value="TLG70292.1"/>
    <property type="molecule type" value="Genomic_DNA"/>
</dbReference>
<dbReference type="InParanoid" id="A0A5R8Q6K5"/>
<name>A0A5R8Q6K5_9FIRM</name>
<organism evidence="2 3">
    <name type="scientific">Culicoidibacter larvae</name>
    <dbReference type="NCBI Taxonomy" id="2579976"/>
    <lineage>
        <taxon>Bacteria</taxon>
        <taxon>Bacillati</taxon>
        <taxon>Bacillota</taxon>
        <taxon>Culicoidibacteria</taxon>
        <taxon>Culicoidibacterales</taxon>
        <taxon>Culicoidibacteraceae</taxon>
        <taxon>Culicoidibacter</taxon>
    </lineage>
</organism>
<dbReference type="Pfam" id="PF13333">
    <property type="entry name" value="rve_2"/>
    <property type="match status" value="1"/>
</dbReference>